<feature type="compositionally biased region" description="Basic and acidic residues" evidence="5">
    <location>
        <begin position="647"/>
        <end position="658"/>
    </location>
</feature>
<proteinExistence type="predicted"/>
<dbReference type="PANTHER" id="PTHR31069">
    <property type="entry name" value="OLEATE-ACTIVATED TRANSCRIPTION FACTOR 1-RELATED"/>
    <property type="match status" value="1"/>
</dbReference>
<keyword evidence="1" id="KW-0805">Transcription regulation</keyword>
<feature type="compositionally biased region" description="Pro residues" evidence="5">
    <location>
        <begin position="31"/>
        <end position="40"/>
    </location>
</feature>
<accession>A0A6A6HD27</accession>
<evidence type="ECO:0000256" key="3">
    <source>
        <dbReference type="ARBA" id="ARBA00023163"/>
    </source>
</evidence>
<feature type="compositionally biased region" description="Low complexity" evidence="5">
    <location>
        <begin position="41"/>
        <end position="51"/>
    </location>
</feature>
<feature type="region of interest" description="Disordered" evidence="5">
    <location>
        <begin position="193"/>
        <end position="248"/>
    </location>
</feature>
<reference evidence="7" key="1">
    <citation type="journal article" date="2020" name="Stud. Mycol.">
        <title>101 Dothideomycetes genomes: a test case for predicting lifestyles and emergence of pathogens.</title>
        <authorList>
            <person name="Haridas S."/>
            <person name="Albert R."/>
            <person name="Binder M."/>
            <person name="Bloem J."/>
            <person name="Labutti K."/>
            <person name="Salamov A."/>
            <person name="Andreopoulos B."/>
            <person name="Baker S."/>
            <person name="Barry K."/>
            <person name="Bills G."/>
            <person name="Bluhm B."/>
            <person name="Cannon C."/>
            <person name="Castanera R."/>
            <person name="Culley D."/>
            <person name="Daum C."/>
            <person name="Ezra D."/>
            <person name="Gonzalez J."/>
            <person name="Henrissat B."/>
            <person name="Kuo A."/>
            <person name="Liang C."/>
            <person name="Lipzen A."/>
            <person name="Lutzoni F."/>
            <person name="Magnuson J."/>
            <person name="Mondo S."/>
            <person name="Nolan M."/>
            <person name="Ohm R."/>
            <person name="Pangilinan J."/>
            <person name="Park H.-J."/>
            <person name="Ramirez L."/>
            <person name="Alfaro M."/>
            <person name="Sun H."/>
            <person name="Tritt A."/>
            <person name="Yoshinaga Y."/>
            <person name="Zwiers L.-H."/>
            <person name="Turgeon B."/>
            <person name="Goodwin S."/>
            <person name="Spatafora J."/>
            <person name="Crous P."/>
            <person name="Grigoriev I."/>
        </authorList>
    </citation>
    <scope>NUCLEOTIDE SEQUENCE</scope>
    <source>
        <strain evidence="7">Tuck. ex Michener</strain>
    </source>
</reference>
<evidence type="ECO:0000256" key="4">
    <source>
        <dbReference type="ARBA" id="ARBA00023242"/>
    </source>
</evidence>
<dbReference type="PROSITE" id="PS50048">
    <property type="entry name" value="ZN2_CY6_FUNGAL_2"/>
    <property type="match status" value="2"/>
</dbReference>
<dbReference type="AlphaFoldDB" id="A0A6A6HD27"/>
<keyword evidence="8" id="KW-1185">Reference proteome</keyword>
<feature type="region of interest" description="Disordered" evidence="5">
    <location>
        <begin position="1"/>
        <end position="51"/>
    </location>
</feature>
<gene>
    <name evidence="7" type="ORF">EV356DRAFT_95036</name>
</gene>
<dbReference type="InterPro" id="IPR050675">
    <property type="entry name" value="OAF3"/>
</dbReference>
<name>A0A6A6HD27_VIRVR</name>
<feature type="region of interest" description="Disordered" evidence="5">
    <location>
        <begin position="282"/>
        <end position="370"/>
    </location>
</feature>
<keyword evidence="4" id="KW-0539">Nucleus</keyword>
<sequence>MPRKRAPKTTHVPASTPRPYVYEHTEDPSPSVQPPSPSAQPPSTTTNSSNTSLCASLPSFSAALSEHLRGSDLAFIPELCVYTFRFEPSASFLVDLSSLPSLAQTLPKKANSVGSSGATLNGSEQRKGEREKELYLVTVAGTLNLADTEADRLAKQKAVARAIVDTVQETDGYRYARTHQRVLKEEQGVHMTFNCSDSQQNKDRVANKKRSKAGDANQEQDEGREGGILEGENGENVEKNNKKTSKRLPTYDCKGAVTVRFSSKSKVLEVVYRHLMVHRETAWQTRQPRKRASKEEAELRREEKRKAKEEKERRAGVSRLSPTIGKRKRGPLSAEGQKNMEANEQGLGAGEVNGGTDSQSPERWKLASGSMDESNLDTLAELLRADIDNMNQEAAAVAAAIAASEDTRIAGETAKTMGQKKKTVRTKGNCLTCRKRKVKCDQTKPRCATCTVKNRECTWSDHAQANAESDPRPADKTIETIEAMPKILGCLNCREGKVKCDRERPSCLACRLKKRECIYSETEESSTRPPTLSSDHSVSWAKPTQSQHTPVLEMNSPMSLPQGTPVSGNGLSSQETSGGGAVSTTAVTPARAVLHGTKPSQSEGSMASDKKPRKKRRKKSPPLRLAFSPSPPPHERACEPAVGHHRSLSDRHSKHEEDIVFEAEDP</sequence>
<dbReference type="InterPro" id="IPR036864">
    <property type="entry name" value="Zn2-C6_fun-type_DNA-bd_sf"/>
</dbReference>
<dbReference type="CDD" id="cd00067">
    <property type="entry name" value="GAL4"/>
    <property type="match status" value="2"/>
</dbReference>
<protein>
    <recommendedName>
        <fullName evidence="6">Zn(2)-C6 fungal-type domain-containing protein</fullName>
    </recommendedName>
</protein>
<dbReference type="PANTHER" id="PTHR31069:SF32">
    <property type="entry name" value="ARGININE METABOLISM REGULATION PROTEIN II"/>
    <property type="match status" value="1"/>
</dbReference>
<dbReference type="SUPFAM" id="SSF57701">
    <property type="entry name" value="Zn2/Cys6 DNA-binding domain"/>
    <property type="match status" value="2"/>
</dbReference>
<dbReference type="Pfam" id="PF00172">
    <property type="entry name" value="Zn_clus"/>
    <property type="match status" value="2"/>
</dbReference>
<evidence type="ECO:0000313" key="7">
    <source>
        <dbReference type="EMBL" id="KAF2235739.1"/>
    </source>
</evidence>
<dbReference type="EMBL" id="ML991789">
    <property type="protein sequence ID" value="KAF2235739.1"/>
    <property type="molecule type" value="Genomic_DNA"/>
</dbReference>
<keyword evidence="2" id="KW-0238">DNA-binding</keyword>
<feature type="compositionally biased region" description="Polar residues" evidence="5">
    <location>
        <begin position="556"/>
        <end position="587"/>
    </location>
</feature>
<feature type="compositionally biased region" description="Polar residues" evidence="5">
    <location>
        <begin position="527"/>
        <end position="549"/>
    </location>
</feature>
<evidence type="ECO:0000256" key="2">
    <source>
        <dbReference type="ARBA" id="ARBA00023125"/>
    </source>
</evidence>
<feature type="domain" description="Zn(2)-C6 fungal-type" evidence="6">
    <location>
        <begin position="489"/>
        <end position="519"/>
    </location>
</feature>
<dbReference type="SMART" id="SM00066">
    <property type="entry name" value="GAL4"/>
    <property type="match status" value="2"/>
</dbReference>
<organism evidence="7 8">
    <name type="scientific">Viridothelium virens</name>
    <name type="common">Speckled blister lichen</name>
    <name type="synonym">Trypethelium virens</name>
    <dbReference type="NCBI Taxonomy" id="1048519"/>
    <lineage>
        <taxon>Eukaryota</taxon>
        <taxon>Fungi</taxon>
        <taxon>Dikarya</taxon>
        <taxon>Ascomycota</taxon>
        <taxon>Pezizomycotina</taxon>
        <taxon>Dothideomycetes</taxon>
        <taxon>Dothideomycetes incertae sedis</taxon>
        <taxon>Trypetheliales</taxon>
        <taxon>Trypetheliaceae</taxon>
        <taxon>Viridothelium</taxon>
    </lineage>
</organism>
<dbReference type="GO" id="GO:0003677">
    <property type="term" value="F:DNA binding"/>
    <property type="evidence" value="ECO:0007669"/>
    <property type="project" value="UniProtKB-KW"/>
</dbReference>
<dbReference type="GO" id="GO:0008270">
    <property type="term" value="F:zinc ion binding"/>
    <property type="evidence" value="ECO:0007669"/>
    <property type="project" value="InterPro"/>
</dbReference>
<dbReference type="Proteomes" id="UP000800092">
    <property type="component" value="Unassembled WGS sequence"/>
</dbReference>
<feature type="compositionally biased region" description="Basic and acidic residues" evidence="5">
    <location>
        <begin position="293"/>
        <end position="315"/>
    </location>
</feature>
<feature type="compositionally biased region" description="Basic residues" evidence="5">
    <location>
        <begin position="611"/>
        <end position="621"/>
    </location>
</feature>
<dbReference type="Gene3D" id="4.10.240.10">
    <property type="entry name" value="Zn(2)-C6 fungal-type DNA-binding domain"/>
    <property type="match status" value="2"/>
</dbReference>
<evidence type="ECO:0000256" key="5">
    <source>
        <dbReference type="SAM" id="MobiDB-lite"/>
    </source>
</evidence>
<evidence type="ECO:0000256" key="1">
    <source>
        <dbReference type="ARBA" id="ARBA00023015"/>
    </source>
</evidence>
<evidence type="ECO:0000313" key="8">
    <source>
        <dbReference type="Proteomes" id="UP000800092"/>
    </source>
</evidence>
<evidence type="ECO:0000259" key="6">
    <source>
        <dbReference type="PROSITE" id="PS50048"/>
    </source>
</evidence>
<feature type="compositionally biased region" description="Polar residues" evidence="5">
    <location>
        <begin position="112"/>
        <end position="123"/>
    </location>
</feature>
<feature type="region of interest" description="Disordered" evidence="5">
    <location>
        <begin position="108"/>
        <end position="129"/>
    </location>
</feature>
<dbReference type="InterPro" id="IPR001138">
    <property type="entry name" value="Zn2Cys6_DnaBD"/>
</dbReference>
<dbReference type="PROSITE" id="PS00463">
    <property type="entry name" value="ZN2_CY6_FUNGAL_1"/>
    <property type="match status" value="1"/>
</dbReference>
<keyword evidence="3" id="KW-0804">Transcription</keyword>
<feature type="domain" description="Zn(2)-C6 fungal-type" evidence="6">
    <location>
        <begin position="429"/>
        <end position="459"/>
    </location>
</feature>
<dbReference type="OrthoDB" id="3251668at2759"/>
<feature type="region of interest" description="Disordered" evidence="5">
    <location>
        <begin position="521"/>
        <end position="666"/>
    </location>
</feature>
<dbReference type="GO" id="GO:0000981">
    <property type="term" value="F:DNA-binding transcription factor activity, RNA polymerase II-specific"/>
    <property type="evidence" value="ECO:0007669"/>
    <property type="project" value="InterPro"/>
</dbReference>